<reference evidence="2 3" key="1">
    <citation type="journal article" date="2015" name="Nature">
        <title>rRNA introns, odd ribosomes, and small enigmatic genomes across a large radiation of phyla.</title>
        <authorList>
            <person name="Brown C.T."/>
            <person name="Hug L.A."/>
            <person name="Thomas B.C."/>
            <person name="Sharon I."/>
            <person name="Castelle C.J."/>
            <person name="Singh A."/>
            <person name="Wilkins M.J."/>
            <person name="Williams K.H."/>
            <person name="Banfield J.F."/>
        </authorList>
    </citation>
    <scope>NUCLEOTIDE SEQUENCE [LARGE SCALE GENOMIC DNA]</scope>
</reference>
<organism evidence="2 3">
    <name type="scientific">Candidatus Daviesbacteria bacterium GW2011_GWA2_40_9</name>
    <dbReference type="NCBI Taxonomy" id="1618424"/>
    <lineage>
        <taxon>Bacteria</taxon>
        <taxon>Candidatus Daviesiibacteriota</taxon>
    </lineage>
</organism>
<dbReference type="EMBL" id="LCAB01000009">
    <property type="protein sequence ID" value="KKR82804.1"/>
    <property type="molecule type" value="Genomic_DNA"/>
</dbReference>
<dbReference type="CDD" id="cd21173">
    <property type="entry name" value="NucC-like"/>
    <property type="match status" value="1"/>
</dbReference>
<proteinExistence type="predicted"/>
<sequence>MKIDFIESFAKEIEAKLYRIHFLVKKSNLKSGEYHEEVVRNALRNFLSRRYSVKTGYVYLDENTVSKQIDILVIDENNPFTYYFQEGDFVIVRPESVVAALEIKTRLRKEEFRDSFANIVSIKRVKHKALGYYGHIYAGILGFFSNKTLPNEKLGEWFQDKEIANYASEVSALWPNCFFFYDHGLFLHLDDDRNFDKSAKAPFYYKLFRNNQKPDVAWQLSLLITFIWASCENEDNSNRNLLAVAKAIKDFDFNEAMVGNDRFSPKTGHDKWK</sequence>
<accession>A0A0G0U114</accession>
<name>A0A0G0U114_9BACT</name>
<dbReference type="InterPro" id="IPR046537">
    <property type="entry name" value="DUF6602"/>
</dbReference>
<dbReference type="AlphaFoldDB" id="A0A0G0U114"/>
<evidence type="ECO:0000259" key="1">
    <source>
        <dbReference type="Pfam" id="PF20247"/>
    </source>
</evidence>
<dbReference type="Pfam" id="PF20247">
    <property type="entry name" value="DUF6602"/>
    <property type="match status" value="1"/>
</dbReference>
<feature type="domain" description="DUF6602" evidence="1">
    <location>
        <begin position="28"/>
        <end position="124"/>
    </location>
</feature>
<comment type="caution">
    <text evidence="2">The sequence shown here is derived from an EMBL/GenBank/DDBJ whole genome shotgun (WGS) entry which is preliminary data.</text>
</comment>
<evidence type="ECO:0000313" key="3">
    <source>
        <dbReference type="Proteomes" id="UP000034601"/>
    </source>
</evidence>
<gene>
    <name evidence="2" type="ORF">UU29_C0009G0075</name>
</gene>
<evidence type="ECO:0000313" key="2">
    <source>
        <dbReference type="EMBL" id="KKR82804.1"/>
    </source>
</evidence>
<protein>
    <recommendedName>
        <fullName evidence="1">DUF6602 domain-containing protein</fullName>
    </recommendedName>
</protein>
<dbReference type="Proteomes" id="UP000034601">
    <property type="component" value="Unassembled WGS sequence"/>
</dbReference>